<evidence type="ECO:0000313" key="2">
    <source>
        <dbReference type="Proteomes" id="UP000095285"/>
    </source>
</evidence>
<feature type="chain" id="PRO_5009310326" evidence="1">
    <location>
        <begin position="21"/>
        <end position="66"/>
    </location>
</feature>
<keyword evidence="2" id="KW-1185">Reference proteome</keyword>
<proteinExistence type="predicted"/>
<evidence type="ECO:0000313" key="3">
    <source>
        <dbReference type="WBParaSite" id="EN70_7632"/>
    </source>
</evidence>
<name>A0A1I7VYB5_LOALO</name>
<dbReference type="AlphaFoldDB" id="A0A1I7VYB5"/>
<evidence type="ECO:0000256" key="1">
    <source>
        <dbReference type="SAM" id="SignalP"/>
    </source>
</evidence>
<accession>A0A1I7VYB5</accession>
<protein>
    <submittedName>
        <fullName evidence="3">Secreted protein</fullName>
    </submittedName>
</protein>
<dbReference type="Proteomes" id="UP000095285">
    <property type="component" value="Unassembled WGS sequence"/>
</dbReference>
<keyword evidence="1" id="KW-0732">Signal</keyword>
<dbReference type="WBParaSite" id="EN70_7632">
    <property type="protein sequence ID" value="EN70_7632"/>
    <property type="gene ID" value="EN70_7632"/>
</dbReference>
<organism evidence="2 3">
    <name type="scientific">Loa loa</name>
    <name type="common">Eye worm</name>
    <name type="synonym">Filaria loa</name>
    <dbReference type="NCBI Taxonomy" id="7209"/>
    <lineage>
        <taxon>Eukaryota</taxon>
        <taxon>Metazoa</taxon>
        <taxon>Ecdysozoa</taxon>
        <taxon>Nematoda</taxon>
        <taxon>Chromadorea</taxon>
        <taxon>Rhabditida</taxon>
        <taxon>Spirurina</taxon>
        <taxon>Spiruromorpha</taxon>
        <taxon>Filarioidea</taxon>
        <taxon>Onchocercidae</taxon>
        <taxon>Loa</taxon>
    </lineage>
</organism>
<reference evidence="3" key="2">
    <citation type="submission" date="2016-11" db="UniProtKB">
        <authorList>
            <consortium name="WormBaseParasite"/>
        </authorList>
    </citation>
    <scope>IDENTIFICATION</scope>
</reference>
<sequence length="66" mass="7375">MLANLLIGALLLTMHDSLTGKYSRENSVDEALRNAVAKKGKSVENKILSMNKLNLLSKKCLILQRY</sequence>
<feature type="signal peptide" evidence="1">
    <location>
        <begin position="1"/>
        <end position="20"/>
    </location>
</feature>
<reference evidence="2" key="1">
    <citation type="submission" date="2012-04" db="EMBL/GenBank/DDBJ databases">
        <title>The Genome Sequence of Loa loa.</title>
        <authorList>
            <consortium name="The Broad Institute Genome Sequencing Platform"/>
            <consortium name="Broad Institute Genome Sequencing Center for Infectious Disease"/>
            <person name="Nutman T.B."/>
            <person name="Fink D.L."/>
            <person name="Russ C."/>
            <person name="Young S."/>
            <person name="Zeng Q."/>
            <person name="Gargeya S."/>
            <person name="Alvarado L."/>
            <person name="Berlin A."/>
            <person name="Chapman S.B."/>
            <person name="Chen Z."/>
            <person name="Freedman E."/>
            <person name="Gellesch M."/>
            <person name="Goldberg J."/>
            <person name="Griggs A."/>
            <person name="Gujja S."/>
            <person name="Heilman E.R."/>
            <person name="Heiman D."/>
            <person name="Howarth C."/>
            <person name="Mehta T."/>
            <person name="Neiman D."/>
            <person name="Pearson M."/>
            <person name="Roberts A."/>
            <person name="Saif S."/>
            <person name="Shea T."/>
            <person name="Shenoy N."/>
            <person name="Sisk P."/>
            <person name="Stolte C."/>
            <person name="Sykes S."/>
            <person name="White J."/>
            <person name="Yandava C."/>
            <person name="Haas B."/>
            <person name="Henn M.R."/>
            <person name="Nusbaum C."/>
            <person name="Birren B."/>
        </authorList>
    </citation>
    <scope>NUCLEOTIDE SEQUENCE [LARGE SCALE GENOMIC DNA]</scope>
</reference>